<reference evidence="1" key="3">
    <citation type="submission" date="2022-06" db="UniProtKB">
        <authorList>
            <consortium name="EnsemblPlants"/>
        </authorList>
    </citation>
    <scope>IDENTIFICATION</scope>
</reference>
<proteinExistence type="predicted"/>
<name>A0A8R7PD53_TRIUA</name>
<reference evidence="2" key="1">
    <citation type="journal article" date="2013" name="Nature">
        <title>Draft genome of the wheat A-genome progenitor Triticum urartu.</title>
        <authorList>
            <person name="Ling H.Q."/>
            <person name="Zhao S."/>
            <person name="Liu D."/>
            <person name="Wang J."/>
            <person name="Sun H."/>
            <person name="Zhang C."/>
            <person name="Fan H."/>
            <person name="Li D."/>
            <person name="Dong L."/>
            <person name="Tao Y."/>
            <person name="Gao C."/>
            <person name="Wu H."/>
            <person name="Li Y."/>
            <person name="Cui Y."/>
            <person name="Guo X."/>
            <person name="Zheng S."/>
            <person name="Wang B."/>
            <person name="Yu K."/>
            <person name="Liang Q."/>
            <person name="Yang W."/>
            <person name="Lou X."/>
            <person name="Chen J."/>
            <person name="Feng M."/>
            <person name="Jian J."/>
            <person name="Zhang X."/>
            <person name="Luo G."/>
            <person name="Jiang Y."/>
            <person name="Liu J."/>
            <person name="Wang Z."/>
            <person name="Sha Y."/>
            <person name="Zhang B."/>
            <person name="Wu H."/>
            <person name="Tang D."/>
            <person name="Shen Q."/>
            <person name="Xue P."/>
            <person name="Zou S."/>
            <person name="Wang X."/>
            <person name="Liu X."/>
            <person name="Wang F."/>
            <person name="Yang Y."/>
            <person name="An X."/>
            <person name="Dong Z."/>
            <person name="Zhang K."/>
            <person name="Zhang X."/>
            <person name="Luo M.C."/>
            <person name="Dvorak J."/>
            <person name="Tong Y."/>
            <person name="Wang J."/>
            <person name="Yang H."/>
            <person name="Li Z."/>
            <person name="Wang D."/>
            <person name="Zhang A."/>
            <person name="Wang J."/>
        </authorList>
    </citation>
    <scope>NUCLEOTIDE SEQUENCE</scope>
    <source>
        <strain evidence="2">cv. G1812</strain>
    </source>
</reference>
<organism evidence="1 2">
    <name type="scientific">Triticum urartu</name>
    <name type="common">Red wild einkorn</name>
    <name type="synonym">Crithodium urartu</name>
    <dbReference type="NCBI Taxonomy" id="4572"/>
    <lineage>
        <taxon>Eukaryota</taxon>
        <taxon>Viridiplantae</taxon>
        <taxon>Streptophyta</taxon>
        <taxon>Embryophyta</taxon>
        <taxon>Tracheophyta</taxon>
        <taxon>Spermatophyta</taxon>
        <taxon>Magnoliopsida</taxon>
        <taxon>Liliopsida</taxon>
        <taxon>Poales</taxon>
        <taxon>Poaceae</taxon>
        <taxon>BOP clade</taxon>
        <taxon>Pooideae</taxon>
        <taxon>Triticodae</taxon>
        <taxon>Triticeae</taxon>
        <taxon>Triticinae</taxon>
        <taxon>Triticum</taxon>
    </lineage>
</organism>
<accession>A0A8R7PD53</accession>
<reference evidence="1" key="2">
    <citation type="submission" date="2018-03" db="EMBL/GenBank/DDBJ databases">
        <title>The Triticum urartu genome reveals the dynamic nature of wheat genome evolution.</title>
        <authorList>
            <person name="Ling H."/>
            <person name="Ma B."/>
            <person name="Shi X."/>
            <person name="Liu H."/>
            <person name="Dong L."/>
            <person name="Sun H."/>
            <person name="Cao Y."/>
            <person name="Gao Q."/>
            <person name="Zheng S."/>
            <person name="Li Y."/>
            <person name="Yu Y."/>
            <person name="Du H."/>
            <person name="Qi M."/>
            <person name="Li Y."/>
            <person name="Yu H."/>
            <person name="Cui Y."/>
            <person name="Wang N."/>
            <person name="Chen C."/>
            <person name="Wu H."/>
            <person name="Zhao Y."/>
            <person name="Zhang J."/>
            <person name="Li Y."/>
            <person name="Zhou W."/>
            <person name="Zhang B."/>
            <person name="Hu W."/>
            <person name="Eijk M."/>
            <person name="Tang J."/>
            <person name="Witsenboer H."/>
            <person name="Zhao S."/>
            <person name="Li Z."/>
            <person name="Zhang A."/>
            <person name="Wang D."/>
            <person name="Liang C."/>
        </authorList>
    </citation>
    <scope>NUCLEOTIDE SEQUENCE [LARGE SCALE GENOMIC DNA]</scope>
    <source>
        <strain evidence="1">cv. G1812</strain>
    </source>
</reference>
<dbReference type="Gramene" id="TuG1812G0200002191.01.T01">
    <property type="protein sequence ID" value="TuG1812G0200002191.01.T01.cds278322"/>
    <property type="gene ID" value="TuG1812G0200002191.01"/>
</dbReference>
<keyword evidence="2" id="KW-1185">Reference proteome</keyword>
<sequence>MECSSHDATFDIFLEPTAPTMCEGTLDIEAISVVAPMPMAGLTSGLACADVNIPVVAPLILGNVTPSSASPPEVPPTSLQWPFSILEQDTMASIRCLTLYLDHIGVLTPMYILDESVKIKQQGQVSRPMPWPSFKCHSEVANPQDPWTTTQGIFGKLSTDQPYEDLKCCVARLALLCTSSSDGNYLQVIAALRSLLFEFYNIGEAWGHWHYAYMQQCRSSQPACYLECMRAGDAILNTELTAQVLFNAIPMEFVSKHTNGVCDFLRDFDQEEELNSISELSE</sequence>
<protein>
    <submittedName>
        <fullName evidence="1">Uncharacterized protein</fullName>
    </submittedName>
</protein>
<evidence type="ECO:0000313" key="2">
    <source>
        <dbReference type="Proteomes" id="UP000015106"/>
    </source>
</evidence>
<dbReference type="Proteomes" id="UP000015106">
    <property type="component" value="Chromosome 2"/>
</dbReference>
<dbReference type="AlphaFoldDB" id="A0A8R7PD53"/>
<evidence type="ECO:0000313" key="1">
    <source>
        <dbReference type="EnsemblPlants" id="TuG1812G0200002191.01.T01.cds278322"/>
    </source>
</evidence>
<dbReference type="EnsemblPlants" id="TuG1812G0200002191.01.T01">
    <property type="protein sequence ID" value="TuG1812G0200002191.01.T01.cds278322"/>
    <property type="gene ID" value="TuG1812G0200002191.01"/>
</dbReference>